<reference evidence="3" key="1">
    <citation type="submission" date="2016-10" db="EMBL/GenBank/DDBJ databases">
        <authorList>
            <person name="Varghese N."/>
            <person name="Submissions S."/>
        </authorList>
    </citation>
    <scope>NUCLEOTIDE SEQUENCE [LARGE SCALE GENOMIC DNA]</scope>
    <source>
        <strain evidence="3">CGMCC 1.2747</strain>
    </source>
</reference>
<dbReference type="Proteomes" id="UP000199274">
    <property type="component" value="Unassembled WGS sequence"/>
</dbReference>
<dbReference type="AlphaFoldDB" id="A0A1G7W6H2"/>
<evidence type="ECO:0000313" key="3">
    <source>
        <dbReference type="Proteomes" id="UP000199274"/>
    </source>
</evidence>
<gene>
    <name evidence="2" type="ORF">SAMN04488062_101337</name>
</gene>
<keyword evidence="1" id="KW-0472">Membrane</keyword>
<name>A0A1G7W6H2_9FLAO</name>
<evidence type="ECO:0000256" key="1">
    <source>
        <dbReference type="SAM" id="Phobius"/>
    </source>
</evidence>
<proteinExistence type="predicted"/>
<dbReference type="STRING" id="178355.SAMN04488062_101337"/>
<keyword evidence="3" id="KW-1185">Reference proteome</keyword>
<keyword evidence="1" id="KW-1133">Transmembrane helix</keyword>
<keyword evidence="1" id="KW-0812">Transmembrane</keyword>
<sequence length="46" mass="5404">MLNNGNGEMHMGEYSFMGMNPFWLILVIVLLLFALVMLNRFRKNNN</sequence>
<protein>
    <submittedName>
        <fullName evidence="2">Uncharacterized protein</fullName>
    </submittedName>
</protein>
<evidence type="ECO:0000313" key="2">
    <source>
        <dbReference type="EMBL" id="SDG67389.1"/>
    </source>
</evidence>
<organism evidence="2 3">
    <name type="scientific">Flavobacterium omnivorum</name>
    <dbReference type="NCBI Taxonomy" id="178355"/>
    <lineage>
        <taxon>Bacteria</taxon>
        <taxon>Pseudomonadati</taxon>
        <taxon>Bacteroidota</taxon>
        <taxon>Flavobacteriia</taxon>
        <taxon>Flavobacteriales</taxon>
        <taxon>Flavobacteriaceae</taxon>
        <taxon>Flavobacterium</taxon>
    </lineage>
</organism>
<accession>A0A1G7W6H2</accession>
<feature type="transmembrane region" description="Helical" evidence="1">
    <location>
        <begin position="20"/>
        <end position="38"/>
    </location>
</feature>
<dbReference type="EMBL" id="FNDB01000001">
    <property type="protein sequence ID" value="SDG67389.1"/>
    <property type="molecule type" value="Genomic_DNA"/>
</dbReference>